<organism evidence="7 8">
    <name type="scientific">Candidatus Desulfobacillus denitrificans</name>
    <dbReference type="NCBI Taxonomy" id="2608985"/>
    <lineage>
        <taxon>Bacteria</taxon>
        <taxon>Pseudomonadati</taxon>
        <taxon>Pseudomonadota</taxon>
        <taxon>Betaproteobacteria</taxon>
        <taxon>Candidatus Desulfobacillus</taxon>
    </lineage>
</organism>
<dbReference type="InterPro" id="IPR012506">
    <property type="entry name" value="TMEM86B-like"/>
</dbReference>
<dbReference type="PANTHER" id="PTHR31885:SF6">
    <property type="entry name" value="GH04784P"/>
    <property type="match status" value="1"/>
</dbReference>
<accession>A0A809RRC4</accession>
<feature type="transmembrane region" description="Helical" evidence="6">
    <location>
        <begin position="109"/>
        <end position="128"/>
    </location>
</feature>
<dbReference type="KEGG" id="ddz:DSYM_29210"/>
<evidence type="ECO:0000256" key="1">
    <source>
        <dbReference type="ARBA" id="ARBA00004141"/>
    </source>
</evidence>
<keyword evidence="4 6" id="KW-1133">Transmembrane helix</keyword>
<dbReference type="GO" id="GO:0016020">
    <property type="term" value="C:membrane"/>
    <property type="evidence" value="ECO:0007669"/>
    <property type="project" value="UniProtKB-SubCell"/>
</dbReference>
<sequence length="217" mass="22751">MSTAQLVLAAAAVAAAALAIRAHYLDESRRWQVFTFKPLATLLILALALAFPPVSPAYQWTIAAGLLFSTAGDVFLMLPRDRFVTGLASFLVAHLCYIGAFAIGVPFAAAPLLWLPFFAAGGVVLALIWPGLKPALRVPVAVYVVVIAAMAGQATGRWSLAGDGAALAAVIGASLFMVSDAVLAINRFRWPFRAGRAINLATYWAAQLLIALSVSGA</sequence>
<dbReference type="Proteomes" id="UP000662914">
    <property type="component" value="Chromosome"/>
</dbReference>
<comment type="subcellular location">
    <subcellularLocation>
        <location evidence="1">Membrane</location>
        <topology evidence="1">Multi-pass membrane protein</topology>
    </subcellularLocation>
</comment>
<feature type="transmembrane region" description="Helical" evidence="6">
    <location>
        <begin position="57"/>
        <end position="76"/>
    </location>
</feature>
<keyword evidence="3 6" id="KW-0812">Transmembrane</keyword>
<feature type="transmembrane region" description="Helical" evidence="6">
    <location>
        <begin position="31"/>
        <end position="51"/>
    </location>
</feature>
<comment type="similarity">
    <text evidence="2">Belongs to the TMEM86 family.</text>
</comment>
<dbReference type="GO" id="GO:0016787">
    <property type="term" value="F:hydrolase activity"/>
    <property type="evidence" value="ECO:0007669"/>
    <property type="project" value="TreeGrafter"/>
</dbReference>
<evidence type="ECO:0008006" key="9">
    <source>
        <dbReference type="Google" id="ProtNLM"/>
    </source>
</evidence>
<feature type="transmembrane region" description="Helical" evidence="6">
    <location>
        <begin position="83"/>
        <end position="103"/>
    </location>
</feature>
<reference evidence="7" key="1">
    <citation type="journal article" name="DNA Res.">
        <title>The physiological potential of anammox bacteria as revealed by their core genome structure.</title>
        <authorList>
            <person name="Okubo T."/>
            <person name="Toyoda A."/>
            <person name="Fukuhara K."/>
            <person name="Uchiyama I."/>
            <person name="Harigaya Y."/>
            <person name="Kuroiwa M."/>
            <person name="Suzuki T."/>
            <person name="Murakami Y."/>
            <person name="Suwa Y."/>
            <person name="Takami H."/>
        </authorList>
    </citation>
    <scope>NUCLEOTIDE SEQUENCE</scope>
    <source>
        <strain evidence="7">317325-3</strain>
    </source>
</reference>
<feature type="transmembrane region" description="Helical" evidence="6">
    <location>
        <begin position="166"/>
        <end position="185"/>
    </location>
</feature>
<name>A0A809RRC4_9PROT</name>
<protein>
    <recommendedName>
        <fullName evidence="9">Lysoplasmalogenase</fullName>
    </recommendedName>
</protein>
<feature type="transmembrane region" description="Helical" evidence="6">
    <location>
        <begin position="140"/>
        <end position="160"/>
    </location>
</feature>
<feature type="transmembrane region" description="Helical" evidence="6">
    <location>
        <begin position="6"/>
        <end position="24"/>
    </location>
</feature>
<evidence type="ECO:0000313" key="7">
    <source>
        <dbReference type="EMBL" id="BBO22222.1"/>
    </source>
</evidence>
<evidence type="ECO:0000256" key="3">
    <source>
        <dbReference type="ARBA" id="ARBA00022692"/>
    </source>
</evidence>
<dbReference type="EMBL" id="AP021857">
    <property type="protein sequence ID" value="BBO22222.1"/>
    <property type="molecule type" value="Genomic_DNA"/>
</dbReference>
<proteinExistence type="inferred from homology"/>
<evidence type="ECO:0000313" key="8">
    <source>
        <dbReference type="Proteomes" id="UP000662914"/>
    </source>
</evidence>
<evidence type="ECO:0000256" key="6">
    <source>
        <dbReference type="SAM" id="Phobius"/>
    </source>
</evidence>
<dbReference type="AlphaFoldDB" id="A0A809RRC4"/>
<evidence type="ECO:0000256" key="4">
    <source>
        <dbReference type="ARBA" id="ARBA00022989"/>
    </source>
</evidence>
<dbReference type="PANTHER" id="PTHR31885">
    <property type="entry name" value="GH04784P"/>
    <property type="match status" value="1"/>
</dbReference>
<gene>
    <name evidence="7" type="ORF">DSYM_29210</name>
</gene>
<evidence type="ECO:0000256" key="2">
    <source>
        <dbReference type="ARBA" id="ARBA00007375"/>
    </source>
</evidence>
<dbReference type="Pfam" id="PF07947">
    <property type="entry name" value="YhhN"/>
    <property type="match status" value="1"/>
</dbReference>
<evidence type="ECO:0000256" key="5">
    <source>
        <dbReference type="ARBA" id="ARBA00023136"/>
    </source>
</evidence>
<keyword evidence="5 6" id="KW-0472">Membrane</keyword>